<dbReference type="GeneID" id="36398071"/>
<sequence length="148" mass="16283">MQFNILHILLIATTIAYTSCLAVSDTTLHRNRQGRRLHSAGAKIIEEIPLTPKEYEKALEILGPILYTDGKTGKMTLQELKELVSEAEVKKLRSSIEHMGVKKASTIKSIATWVGMSGLVAAAFYGVYKFHKNHSHDKADKGSGSKSS</sequence>
<evidence type="ECO:0000256" key="2">
    <source>
        <dbReference type="SAM" id="SignalP"/>
    </source>
</evidence>
<reference evidence="4" key="1">
    <citation type="submission" date="2014-09" db="EMBL/GenBank/DDBJ databases">
        <authorList>
            <person name="Sharma Rahul"/>
            <person name="Thines Marco"/>
        </authorList>
    </citation>
    <scope>NUCLEOTIDE SEQUENCE [LARGE SCALE GENOMIC DNA]</scope>
</reference>
<protein>
    <recommendedName>
        <fullName evidence="5">RxLR-like protein</fullName>
    </recommendedName>
</protein>
<name>A0A0N7L3P7_PLAHL</name>
<feature type="signal peptide" evidence="2">
    <location>
        <begin position="1"/>
        <end position="20"/>
    </location>
</feature>
<keyword evidence="4" id="KW-1185">Reference proteome</keyword>
<keyword evidence="2" id="KW-0732">Signal</keyword>
<evidence type="ECO:0000313" key="4">
    <source>
        <dbReference type="Proteomes" id="UP000054928"/>
    </source>
</evidence>
<keyword evidence="1" id="KW-0812">Transmembrane</keyword>
<evidence type="ECO:0000256" key="1">
    <source>
        <dbReference type="SAM" id="Phobius"/>
    </source>
</evidence>
<keyword evidence="1" id="KW-1133">Transmembrane helix</keyword>
<evidence type="ECO:0000313" key="3">
    <source>
        <dbReference type="EMBL" id="CEG36467.1"/>
    </source>
</evidence>
<organism evidence="3 4">
    <name type="scientific">Plasmopara halstedii</name>
    <name type="common">Downy mildew of sunflower</name>
    <dbReference type="NCBI Taxonomy" id="4781"/>
    <lineage>
        <taxon>Eukaryota</taxon>
        <taxon>Sar</taxon>
        <taxon>Stramenopiles</taxon>
        <taxon>Oomycota</taxon>
        <taxon>Peronosporomycetes</taxon>
        <taxon>Peronosporales</taxon>
        <taxon>Peronosporaceae</taxon>
        <taxon>Plasmopara</taxon>
    </lineage>
</organism>
<feature type="transmembrane region" description="Helical" evidence="1">
    <location>
        <begin position="110"/>
        <end position="128"/>
    </location>
</feature>
<accession>A0A0N7L3P7</accession>
<dbReference type="Proteomes" id="UP000054928">
    <property type="component" value="Unassembled WGS sequence"/>
</dbReference>
<dbReference type="AlphaFoldDB" id="A0A0N7L3P7"/>
<feature type="chain" id="PRO_5006015035" description="RxLR-like protein" evidence="2">
    <location>
        <begin position="21"/>
        <end position="148"/>
    </location>
</feature>
<dbReference type="EMBL" id="CCYD01000207">
    <property type="protein sequence ID" value="CEG36467.1"/>
    <property type="molecule type" value="Genomic_DNA"/>
</dbReference>
<dbReference type="RefSeq" id="XP_024572836.1">
    <property type="nucleotide sequence ID" value="XM_024721134.1"/>
</dbReference>
<proteinExistence type="predicted"/>
<evidence type="ECO:0008006" key="5">
    <source>
        <dbReference type="Google" id="ProtNLM"/>
    </source>
</evidence>
<keyword evidence="1" id="KW-0472">Membrane</keyword>